<dbReference type="AlphaFoldDB" id="A0A446B8B7"/>
<accession>A0A446B8B7</accession>
<gene>
    <name evidence="3" type="ORF">TT172_LOCUS1183</name>
</gene>
<reference evidence="3 4" key="1">
    <citation type="submission" date="2018-04" db="EMBL/GenBank/DDBJ databases">
        <authorList>
            <person name="Huttner S."/>
            <person name="Dainat J."/>
        </authorList>
    </citation>
    <scope>NUCLEOTIDE SEQUENCE [LARGE SCALE GENOMIC DNA]</scope>
</reference>
<feature type="compositionally biased region" description="Pro residues" evidence="1">
    <location>
        <begin position="166"/>
        <end position="176"/>
    </location>
</feature>
<dbReference type="InterPro" id="IPR020999">
    <property type="entry name" value="Chitin_synth_reg_RCR"/>
</dbReference>
<dbReference type="EMBL" id="OUUZ01000001">
    <property type="protein sequence ID" value="SPQ18764.1"/>
    <property type="molecule type" value="Genomic_DNA"/>
</dbReference>
<evidence type="ECO:0000313" key="4">
    <source>
        <dbReference type="Proteomes" id="UP000289323"/>
    </source>
</evidence>
<proteinExistence type="predicted"/>
<feature type="region of interest" description="Disordered" evidence="1">
    <location>
        <begin position="117"/>
        <end position="176"/>
    </location>
</feature>
<keyword evidence="2" id="KW-1133">Transmembrane helix</keyword>
<evidence type="ECO:0000256" key="1">
    <source>
        <dbReference type="SAM" id="MobiDB-lite"/>
    </source>
</evidence>
<organism evidence="3 4">
    <name type="scientific">Thermothielavioides terrestris</name>
    <dbReference type="NCBI Taxonomy" id="2587410"/>
    <lineage>
        <taxon>Eukaryota</taxon>
        <taxon>Fungi</taxon>
        <taxon>Dikarya</taxon>
        <taxon>Ascomycota</taxon>
        <taxon>Pezizomycotina</taxon>
        <taxon>Sordariomycetes</taxon>
        <taxon>Sordariomycetidae</taxon>
        <taxon>Sordariales</taxon>
        <taxon>Chaetomiaceae</taxon>
        <taxon>Thermothielavioides</taxon>
    </lineage>
</organism>
<sequence length="176" mass="19698">MPPAVARLFSRQFENCTFTEDGFIDESSCYVPFWATRTGTIVKWSLFLGIIAVVGLYLLVGYIHAQRRVRKGLPPLAYHRFLVSRATLAQVDPRYRYPQSVTVHPYAPESQYYDMHAVPPPVYDPNAPRPPKYEPPAGATKIESSQQQSPEQSQQQPEGPVEYAPPAGPPPSASRP</sequence>
<evidence type="ECO:0000313" key="3">
    <source>
        <dbReference type="EMBL" id="SPQ18764.1"/>
    </source>
</evidence>
<keyword evidence="2" id="KW-0812">Transmembrane</keyword>
<protein>
    <submittedName>
        <fullName evidence="3">35baf908-7fba-4561-b20e-f4aea5a02ff0</fullName>
    </submittedName>
</protein>
<feature type="compositionally biased region" description="Low complexity" evidence="1">
    <location>
        <begin position="143"/>
        <end position="165"/>
    </location>
</feature>
<name>A0A446B8B7_9PEZI</name>
<feature type="transmembrane region" description="Helical" evidence="2">
    <location>
        <begin position="41"/>
        <end position="63"/>
    </location>
</feature>
<keyword evidence="2" id="KW-0472">Membrane</keyword>
<dbReference type="Pfam" id="PF12273">
    <property type="entry name" value="RCR"/>
    <property type="match status" value="1"/>
</dbReference>
<evidence type="ECO:0000256" key="2">
    <source>
        <dbReference type="SAM" id="Phobius"/>
    </source>
</evidence>
<feature type="compositionally biased region" description="Pro residues" evidence="1">
    <location>
        <begin position="118"/>
        <end position="134"/>
    </location>
</feature>
<dbReference type="Proteomes" id="UP000289323">
    <property type="component" value="Unassembled WGS sequence"/>
</dbReference>